<dbReference type="AlphaFoldDB" id="A0A271J426"/>
<dbReference type="RefSeq" id="WP_218830524.1">
    <property type="nucleotide sequence ID" value="NZ_MQWD01000001.1"/>
</dbReference>
<keyword evidence="1" id="KW-0285">Flavoprotein</keyword>
<dbReference type="Proteomes" id="UP000216339">
    <property type="component" value="Unassembled WGS sequence"/>
</dbReference>
<evidence type="ECO:0000256" key="1">
    <source>
        <dbReference type="ARBA" id="ARBA00022630"/>
    </source>
</evidence>
<dbReference type="Gene3D" id="3.40.109.10">
    <property type="entry name" value="NADH Oxidase"/>
    <property type="match status" value="1"/>
</dbReference>
<accession>A0A271J426</accession>
<evidence type="ECO:0000256" key="3">
    <source>
        <dbReference type="ARBA" id="ARBA00023002"/>
    </source>
</evidence>
<sequence>MDRASPTVPYSVEPLTEAESIERAEAFFDTMDARRSVRDFSDRPVPRALVERAIATASTAPSGAHMQPWTFVAVSDAETKGRIREAAEAEERESYGGRMSDEWLEALAPLGTDWRKPFLETAPWLVVLFAQRWGRRPDGAKRKHYYVQESCGIAAGLFIAALHHVGLATLTHTPSPMRFLGEILERPDGEAPFILFPVGYPAEGARVPDLKRKPMSEVAVWR</sequence>
<dbReference type="InterPro" id="IPR029479">
    <property type="entry name" value="Nitroreductase"/>
</dbReference>
<dbReference type="InterPro" id="IPR050627">
    <property type="entry name" value="Nitroreductase/BluB"/>
</dbReference>
<dbReference type="EMBL" id="MQWD01000001">
    <property type="protein sequence ID" value="PAP77705.1"/>
    <property type="molecule type" value="Genomic_DNA"/>
</dbReference>
<reference evidence="5 6" key="1">
    <citation type="submission" date="2016-11" db="EMBL/GenBank/DDBJ databases">
        <title>Study of marine rhodopsin-containing bacteria.</title>
        <authorList>
            <person name="Yoshizawa S."/>
            <person name="Kumagai Y."/>
            <person name="Kogure K."/>
        </authorList>
    </citation>
    <scope>NUCLEOTIDE SEQUENCE [LARGE SCALE GENOMIC DNA]</scope>
    <source>
        <strain evidence="5 6">SAORIC-28</strain>
    </source>
</reference>
<proteinExistence type="predicted"/>
<dbReference type="InterPro" id="IPR000415">
    <property type="entry name" value="Nitroreductase-like"/>
</dbReference>
<dbReference type="PANTHER" id="PTHR23026">
    <property type="entry name" value="NADPH NITROREDUCTASE"/>
    <property type="match status" value="1"/>
</dbReference>
<feature type="domain" description="Nitroreductase" evidence="4">
    <location>
        <begin position="33"/>
        <end position="200"/>
    </location>
</feature>
<evidence type="ECO:0000259" key="4">
    <source>
        <dbReference type="Pfam" id="PF00881"/>
    </source>
</evidence>
<comment type="caution">
    <text evidence="5">The sequence shown here is derived from an EMBL/GenBank/DDBJ whole genome shotgun (WGS) entry which is preliminary data.</text>
</comment>
<evidence type="ECO:0000313" key="6">
    <source>
        <dbReference type="Proteomes" id="UP000216339"/>
    </source>
</evidence>
<evidence type="ECO:0000256" key="2">
    <source>
        <dbReference type="ARBA" id="ARBA00022643"/>
    </source>
</evidence>
<dbReference type="Pfam" id="PF00881">
    <property type="entry name" value="Nitroreductase"/>
    <property type="match status" value="1"/>
</dbReference>
<organism evidence="5 6">
    <name type="scientific">Rubrivirga marina</name>
    <dbReference type="NCBI Taxonomy" id="1196024"/>
    <lineage>
        <taxon>Bacteria</taxon>
        <taxon>Pseudomonadati</taxon>
        <taxon>Rhodothermota</taxon>
        <taxon>Rhodothermia</taxon>
        <taxon>Rhodothermales</taxon>
        <taxon>Rubricoccaceae</taxon>
        <taxon>Rubrivirga</taxon>
    </lineage>
</organism>
<keyword evidence="3" id="KW-0560">Oxidoreductase</keyword>
<dbReference type="SUPFAM" id="SSF55469">
    <property type="entry name" value="FMN-dependent nitroreductase-like"/>
    <property type="match status" value="1"/>
</dbReference>
<dbReference type="PANTHER" id="PTHR23026:SF90">
    <property type="entry name" value="IODOTYROSINE DEIODINASE 1"/>
    <property type="match status" value="1"/>
</dbReference>
<name>A0A271J426_9BACT</name>
<protein>
    <submittedName>
        <fullName evidence="5">Nitroreductase family protein</fullName>
    </submittedName>
</protein>
<gene>
    <name evidence="5" type="ORF">BSZ37_15265</name>
</gene>
<keyword evidence="6" id="KW-1185">Reference proteome</keyword>
<dbReference type="GO" id="GO:0016491">
    <property type="term" value="F:oxidoreductase activity"/>
    <property type="evidence" value="ECO:0007669"/>
    <property type="project" value="UniProtKB-KW"/>
</dbReference>
<dbReference type="CDD" id="cd02144">
    <property type="entry name" value="iodotyrosine_dehalogenase"/>
    <property type="match status" value="1"/>
</dbReference>
<keyword evidence="2" id="KW-0288">FMN</keyword>
<evidence type="ECO:0000313" key="5">
    <source>
        <dbReference type="EMBL" id="PAP77705.1"/>
    </source>
</evidence>